<evidence type="ECO:0000256" key="5">
    <source>
        <dbReference type="ARBA" id="ARBA00023277"/>
    </source>
</evidence>
<gene>
    <name evidence="12" type="ORF">Amon01_000408300</name>
</gene>
<dbReference type="GO" id="GO:0000272">
    <property type="term" value="P:polysaccharide catabolic process"/>
    <property type="evidence" value="ECO:0007669"/>
    <property type="project" value="UniProtKB-KW"/>
</dbReference>
<evidence type="ECO:0000256" key="10">
    <source>
        <dbReference type="SAM" id="MobiDB-lite"/>
    </source>
</evidence>
<feature type="region of interest" description="Disordered" evidence="10">
    <location>
        <begin position="404"/>
        <end position="447"/>
    </location>
</feature>
<keyword evidence="5" id="KW-0119">Carbohydrate metabolism</keyword>
<dbReference type="PROSITE" id="PS51910">
    <property type="entry name" value="GH18_2"/>
    <property type="match status" value="1"/>
</dbReference>
<keyword evidence="13" id="KW-1185">Reference proteome</keyword>
<dbReference type="Gene3D" id="3.20.20.80">
    <property type="entry name" value="Glycosidases"/>
    <property type="match status" value="1"/>
</dbReference>
<comment type="caution">
    <text evidence="12">The sequence shown here is derived from an EMBL/GenBank/DDBJ whole genome shotgun (WGS) entry which is preliminary data.</text>
</comment>
<dbReference type="GO" id="GO:0008061">
    <property type="term" value="F:chitin binding"/>
    <property type="evidence" value="ECO:0007669"/>
    <property type="project" value="InterPro"/>
</dbReference>
<feature type="domain" description="GH18" evidence="11">
    <location>
        <begin position="1"/>
        <end position="400"/>
    </location>
</feature>
<dbReference type="Proteomes" id="UP001165063">
    <property type="component" value="Unassembled WGS sequence"/>
</dbReference>
<organism evidence="12 13">
    <name type="scientific">Ambrosiozyma monospora</name>
    <name type="common">Yeast</name>
    <name type="synonym">Endomycopsis monosporus</name>
    <dbReference type="NCBI Taxonomy" id="43982"/>
    <lineage>
        <taxon>Eukaryota</taxon>
        <taxon>Fungi</taxon>
        <taxon>Dikarya</taxon>
        <taxon>Ascomycota</taxon>
        <taxon>Saccharomycotina</taxon>
        <taxon>Pichiomycetes</taxon>
        <taxon>Pichiales</taxon>
        <taxon>Pichiaceae</taxon>
        <taxon>Ambrosiozyma</taxon>
    </lineage>
</organism>
<feature type="region of interest" description="Disordered" evidence="10">
    <location>
        <begin position="322"/>
        <end position="348"/>
    </location>
</feature>
<protein>
    <recommendedName>
        <fullName evidence="2">chitinase</fullName>
        <ecNumber evidence="2">3.2.1.14</ecNumber>
    </recommendedName>
</protein>
<dbReference type="GO" id="GO:0006032">
    <property type="term" value="P:chitin catabolic process"/>
    <property type="evidence" value="ECO:0007669"/>
    <property type="project" value="UniProtKB-KW"/>
</dbReference>
<name>A0A9W6YTI7_AMBMO</name>
<keyword evidence="3 8" id="KW-0378">Hydrolase</keyword>
<evidence type="ECO:0000256" key="1">
    <source>
        <dbReference type="ARBA" id="ARBA00000822"/>
    </source>
</evidence>
<dbReference type="InterPro" id="IPR029070">
    <property type="entry name" value="Chitinase_insertion_sf"/>
</dbReference>
<sequence>MHSPSDILLSHVTTIYYAFAKMDTFNLDLKFENETLATGEKIPFTAEKYKISSEDKCELKEVNNIPVKELTEDERHNSTGLLGQLSQMKKLNTNLKVMLSIGGSDSNKDFTKLTKTKSHTKKFVTNSISFLKKYKFDGIDIDWEYPDGQEAKGRLNGLVNEFDNQLSRSENKDSQGNKYHLTIAVPSSKSQLAYYDFSLLNSKITQFNLMGYDQKGVWSKYSGYQSNLYEDPKDPESSDSVNGTVHYLLSKSVPANKIVLGMPAYGRSFNTSKLYSRFKGCASIDGIKQNKEECIVNYRYLPPKGYKEYYDEVRVAAYAISSGDEDHEGQGKEQKTDNDAGGGNIEPGVIVYDNEKSARSKAKYVRMMGLGGGMWWDSDGDTGSCKRSLLMHFVDELGGVKRLGGVTDEGVDNNDSGSDDYDDDDDDDDDDNDDDDNETAKNKSKSGACASLKKPVLVVIFGNVVFTLLLSLIE</sequence>
<comment type="catalytic activity">
    <reaction evidence="1">
        <text>Random endo-hydrolysis of N-acetyl-beta-D-glucosaminide (1-&gt;4)-beta-linkages in chitin and chitodextrins.</text>
        <dbReference type="EC" id="3.2.1.14"/>
    </reaction>
</comment>
<reference evidence="12" key="1">
    <citation type="submission" date="2023-04" db="EMBL/GenBank/DDBJ databases">
        <title>Ambrosiozyma monospora NBRC 1965.</title>
        <authorList>
            <person name="Ichikawa N."/>
            <person name="Sato H."/>
            <person name="Tonouchi N."/>
        </authorList>
    </citation>
    <scope>NUCLEOTIDE SEQUENCE</scope>
    <source>
        <strain evidence="12">NBRC 1965</strain>
    </source>
</reference>
<dbReference type="PANTHER" id="PTHR11177:SF317">
    <property type="entry name" value="CHITINASE 12-RELATED"/>
    <property type="match status" value="1"/>
</dbReference>
<dbReference type="GO" id="GO:0008843">
    <property type="term" value="F:endochitinase activity"/>
    <property type="evidence" value="ECO:0007669"/>
    <property type="project" value="UniProtKB-EC"/>
</dbReference>
<evidence type="ECO:0000256" key="3">
    <source>
        <dbReference type="ARBA" id="ARBA00022801"/>
    </source>
</evidence>
<evidence type="ECO:0000256" key="6">
    <source>
        <dbReference type="ARBA" id="ARBA00023295"/>
    </source>
</evidence>
<dbReference type="Pfam" id="PF00704">
    <property type="entry name" value="Glyco_hydro_18"/>
    <property type="match status" value="1"/>
</dbReference>
<dbReference type="EC" id="3.2.1.14" evidence="2"/>
<dbReference type="SUPFAM" id="SSF51445">
    <property type="entry name" value="(Trans)glycosidases"/>
    <property type="match status" value="1"/>
</dbReference>
<keyword evidence="6 8" id="KW-0326">Glycosidase</keyword>
<dbReference type="GO" id="GO:0005576">
    <property type="term" value="C:extracellular region"/>
    <property type="evidence" value="ECO:0007669"/>
    <property type="project" value="TreeGrafter"/>
</dbReference>
<keyword evidence="7" id="KW-0624">Polysaccharide degradation</keyword>
<dbReference type="SMART" id="SM00636">
    <property type="entry name" value="Glyco_18"/>
    <property type="match status" value="1"/>
</dbReference>
<dbReference type="InterPro" id="IPR050314">
    <property type="entry name" value="Glycosyl_Hydrlase_18"/>
</dbReference>
<evidence type="ECO:0000256" key="4">
    <source>
        <dbReference type="ARBA" id="ARBA00023024"/>
    </source>
</evidence>
<evidence type="ECO:0000256" key="9">
    <source>
        <dbReference type="RuleBase" id="RU004453"/>
    </source>
</evidence>
<dbReference type="InterPro" id="IPR011583">
    <property type="entry name" value="Chitinase_II/V-like_cat"/>
</dbReference>
<proteinExistence type="inferred from homology"/>
<dbReference type="InterPro" id="IPR001579">
    <property type="entry name" value="Glyco_hydro_18_chit_AS"/>
</dbReference>
<evidence type="ECO:0000256" key="7">
    <source>
        <dbReference type="ARBA" id="ARBA00023326"/>
    </source>
</evidence>
<accession>A0A9W6YTI7</accession>
<evidence type="ECO:0000313" key="13">
    <source>
        <dbReference type="Proteomes" id="UP001165063"/>
    </source>
</evidence>
<dbReference type="InterPro" id="IPR017853">
    <property type="entry name" value="GH"/>
</dbReference>
<dbReference type="PROSITE" id="PS01095">
    <property type="entry name" value="GH18_1"/>
    <property type="match status" value="1"/>
</dbReference>
<dbReference type="PANTHER" id="PTHR11177">
    <property type="entry name" value="CHITINASE"/>
    <property type="match status" value="1"/>
</dbReference>
<dbReference type="InterPro" id="IPR001223">
    <property type="entry name" value="Glyco_hydro18_cat"/>
</dbReference>
<comment type="similarity">
    <text evidence="9">Belongs to the glycosyl hydrolase 18 family.</text>
</comment>
<dbReference type="Gene3D" id="3.10.50.10">
    <property type="match status" value="1"/>
</dbReference>
<evidence type="ECO:0000256" key="8">
    <source>
        <dbReference type="RuleBase" id="RU000489"/>
    </source>
</evidence>
<dbReference type="EMBL" id="BSXU01001883">
    <property type="protein sequence ID" value="GMG32016.1"/>
    <property type="molecule type" value="Genomic_DNA"/>
</dbReference>
<evidence type="ECO:0000259" key="11">
    <source>
        <dbReference type="PROSITE" id="PS51910"/>
    </source>
</evidence>
<dbReference type="AlphaFoldDB" id="A0A9W6YTI7"/>
<evidence type="ECO:0000313" key="12">
    <source>
        <dbReference type="EMBL" id="GMG32016.1"/>
    </source>
</evidence>
<evidence type="ECO:0000256" key="2">
    <source>
        <dbReference type="ARBA" id="ARBA00012729"/>
    </source>
</evidence>
<feature type="compositionally biased region" description="Acidic residues" evidence="10">
    <location>
        <begin position="409"/>
        <end position="437"/>
    </location>
</feature>
<keyword evidence="4" id="KW-0146">Chitin degradation</keyword>
<feature type="compositionally biased region" description="Basic and acidic residues" evidence="10">
    <location>
        <begin position="328"/>
        <end position="338"/>
    </location>
</feature>
<dbReference type="OrthoDB" id="76388at2759"/>